<evidence type="ECO:0000256" key="1">
    <source>
        <dbReference type="SAM" id="MobiDB-lite"/>
    </source>
</evidence>
<gene>
    <name evidence="2" type="ORF">HHI36_017225</name>
</gene>
<dbReference type="AlphaFoldDB" id="A0ABD2NMX0"/>
<sequence>LLADTWSKAATIDNPFTSFRATGIFSYNSEAILEHAYSVSDAAKSFIGIAPQRPHPQKFSNVVTLPMAEHLPNARPTTPEPQPGPSLAPDLPLSGGKILNTISPLPIEKSKNYLILF</sequence>
<proteinExistence type="predicted"/>
<accession>A0ABD2NMX0</accession>
<dbReference type="Proteomes" id="UP001516400">
    <property type="component" value="Unassembled WGS sequence"/>
</dbReference>
<evidence type="ECO:0000313" key="3">
    <source>
        <dbReference type="Proteomes" id="UP001516400"/>
    </source>
</evidence>
<feature type="non-terminal residue" evidence="2">
    <location>
        <position position="1"/>
    </location>
</feature>
<feature type="region of interest" description="Disordered" evidence="1">
    <location>
        <begin position="69"/>
        <end position="92"/>
    </location>
</feature>
<reference evidence="2 3" key="1">
    <citation type="journal article" date="2021" name="BMC Biol.">
        <title>Horizontally acquired antibacterial genes associated with adaptive radiation of ladybird beetles.</title>
        <authorList>
            <person name="Li H.S."/>
            <person name="Tang X.F."/>
            <person name="Huang Y.H."/>
            <person name="Xu Z.Y."/>
            <person name="Chen M.L."/>
            <person name="Du X.Y."/>
            <person name="Qiu B.Y."/>
            <person name="Chen P.T."/>
            <person name="Zhang W."/>
            <person name="Slipinski A."/>
            <person name="Escalona H.E."/>
            <person name="Waterhouse R.M."/>
            <person name="Zwick A."/>
            <person name="Pang H."/>
        </authorList>
    </citation>
    <scope>NUCLEOTIDE SEQUENCE [LARGE SCALE GENOMIC DNA]</scope>
    <source>
        <strain evidence="2">SYSU2018</strain>
    </source>
</reference>
<dbReference type="EMBL" id="JABFTP020000124">
    <property type="protein sequence ID" value="KAL3279716.1"/>
    <property type="molecule type" value="Genomic_DNA"/>
</dbReference>
<evidence type="ECO:0000313" key="2">
    <source>
        <dbReference type="EMBL" id="KAL3279716.1"/>
    </source>
</evidence>
<comment type="caution">
    <text evidence="2">The sequence shown here is derived from an EMBL/GenBank/DDBJ whole genome shotgun (WGS) entry which is preliminary data.</text>
</comment>
<protein>
    <submittedName>
        <fullName evidence="2">Uncharacterized protein</fullName>
    </submittedName>
</protein>
<name>A0ABD2NMX0_9CUCU</name>
<organism evidence="2 3">
    <name type="scientific">Cryptolaemus montrouzieri</name>
    <dbReference type="NCBI Taxonomy" id="559131"/>
    <lineage>
        <taxon>Eukaryota</taxon>
        <taxon>Metazoa</taxon>
        <taxon>Ecdysozoa</taxon>
        <taxon>Arthropoda</taxon>
        <taxon>Hexapoda</taxon>
        <taxon>Insecta</taxon>
        <taxon>Pterygota</taxon>
        <taxon>Neoptera</taxon>
        <taxon>Endopterygota</taxon>
        <taxon>Coleoptera</taxon>
        <taxon>Polyphaga</taxon>
        <taxon>Cucujiformia</taxon>
        <taxon>Coccinelloidea</taxon>
        <taxon>Coccinellidae</taxon>
        <taxon>Scymninae</taxon>
        <taxon>Scymnini</taxon>
        <taxon>Cryptolaemus</taxon>
    </lineage>
</organism>
<keyword evidence="3" id="KW-1185">Reference proteome</keyword>